<dbReference type="Pfam" id="PF22528">
    <property type="entry name" value="PRMT_C"/>
    <property type="match status" value="2"/>
</dbReference>
<evidence type="ECO:0000256" key="3">
    <source>
        <dbReference type="ARBA" id="ARBA00022691"/>
    </source>
</evidence>
<evidence type="ECO:0000256" key="2">
    <source>
        <dbReference type="ARBA" id="ARBA00022679"/>
    </source>
</evidence>
<dbReference type="Proteomes" id="UP000265515">
    <property type="component" value="Unassembled WGS sequence"/>
</dbReference>
<keyword evidence="3 4" id="KW-0949">S-adenosyl-L-methionine</keyword>
<evidence type="ECO:0000313" key="7">
    <source>
        <dbReference type="EMBL" id="GBG61491.1"/>
    </source>
</evidence>
<dbReference type="InterPro" id="IPR029063">
    <property type="entry name" value="SAM-dependent_MTases_sf"/>
</dbReference>
<dbReference type="AlphaFoldDB" id="A0A388JUL3"/>
<dbReference type="EMBL" id="BFEA01000020">
    <property type="protein sequence ID" value="GBG61491.1"/>
    <property type="molecule type" value="Genomic_DNA"/>
</dbReference>
<feature type="region of interest" description="Disordered" evidence="5">
    <location>
        <begin position="304"/>
        <end position="393"/>
    </location>
</feature>
<feature type="compositionally biased region" description="Basic and acidic residues" evidence="5">
    <location>
        <begin position="382"/>
        <end position="393"/>
    </location>
</feature>
<keyword evidence="1 4" id="KW-0489">Methyltransferase</keyword>
<evidence type="ECO:0000256" key="4">
    <source>
        <dbReference type="PROSITE-ProRule" id="PRU01015"/>
    </source>
</evidence>
<sequence length="466" mass="51873">MASQGNSKRRRRLRSQQQQLDGDQATDLAGSRNEEQDDVYFDSYSHLSIHEEMIKDHVRTDAYLAAIRNYADTICGKVVIDVGCGTGILSIFCAQVGARHVYAIDASEIAVQAKRIVEDNGLSDRVTVIHGRVEEVELPEKADIIVSEWMGYMLFYENMLRSVIVARDRWLKPDGLMMPSHATLYIAPITYEERYDEAVEFWNNVYGIDMSSLIPLAKRCAFEEPVVEPISAENVLTWPAIVTEIDCATITVAELEAEIKGTFSVSSIMNGTLNGFVVWFDVVFRNGEPAQCERRLATKDLVKGRSNRDGCDDDTVGRGGEGKGAESGGGVESRKQEKDKRKREQEEEGDSPSHAGVVEVVSESGAEGSNGTWSRNCIKGGSNKETERARRNDNADNVRLSTAPEQECTHWQQTALYIDQPLLVRQDQVVNGALVLGLNKDNPRFLDIHLEFETGGALVTKDFVMR</sequence>
<dbReference type="OrthoDB" id="7848332at2759"/>
<protein>
    <recommendedName>
        <fullName evidence="6">Protein arginine N-methyltransferase domain-containing protein</fullName>
    </recommendedName>
</protein>
<dbReference type="CDD" id="cd02440">
    <property type="entry name" value="AdoMet_MTases"/>
    <property type="match status" value="1"/>
</dbReference>
<evidence type="ECO:0000256" key="1">
    <source>
        <dbReference type="ARBA" id="ARBA00022603"/>
    </source>
</evidence>
<dbReference type="FunFam" id="3.40.50.150:FF:000016">
    <property type="entry name" value="Protein arginine N-methyltransferase 6"/>
    <property type="match status" value="1"/>
</dbReference>
<keyword evidence="2 4" id="KW-0808">Transferase</keyword>
<feature type="region of interest" description="Disordered" evidence="5">
    <location>
        <begin position="1"/>
        <end position="32"/>
    </location>
</feature>
<keyword evidence="8" id="KW-1185">Reference proteome</keyword>
<name>A0A388JUL3_CHABU</name>
<dbReference type="Gene3D" id="2.70.160.11">
    <property type="entry name" value="Hnrnp arginine n-methyltransferase1"/>
    <property type="match status" value="1"/>
</dbReference>
<dbReference type="GO" id="GO:0042054">
    <property type="term" value="F:histone methyltransferase activity"/>
    <property type="evidence" value="ECO:0007669"/>
    <property type="project" value="TreeGrafter"/>
</dbReference>
<dbReference type="PROSITE" id="PS51678">
    <property type="entry name" value="SAM_MT_PRMT"/>
    <property type="match status" value="1"/>
</dbReference>
<proteinExistence type="predicted"/>
<dbReference type="InterPro" id="IPR055135">
    <property type="entry name" value="PRMT_dom"/>
</dbReference>
<dbReference type="Gene3D" id="3.40.50.150">
    <property type="entry name" value="Vaccinia Virus protein VP39"/>
    <property type="match status" value="1"/>
</dbReference>
<evidence type="ECO:0000313" key="8">
    <source>
        <dbReference type="Proteomes" id="UP000265515"/>
    </source>
</evidence>
<feature type="compositionally biased region" description="Basic and acidic residues" evidence="5">
    <location>
        <begin position="332"/>
        <end position="345"/>
    </location>
</feature>
<feature type="compositionally biased region" description="Low complexity" evidence="5">
    <location>
        <begin position="355"/>
        <end position="369"/>
    </location>
</feature>
<evidence type="ECO:0000256" key="5">
    <source>
        <dbReference type="SAM" id="MobiDB-lite"/>
    </source>
</evidence>
<dbReference type="PANTHER" id="PTHR11006:SF73">
    <property type="entry name" value="PROTEIN ARGININE N-METHYLTRANSFERASE 6"/>
    <property type="match status" value="1"/>
</dbReference>
<dbReference type="PANTHER" id="PTHR11006">
    <property type="entry name" value="PROTEIN ARGININE N-METHYLTRANSFERASE"/>
    <property type="match status" value="1"/>
</dbReference>
<dbReference type="OMA" id="CIHVDYT"/>
<dbReference type="Pfam" id="PF06325">
    <property type="entry name" value="PrmA"/>
    <property type="match status" value="1"/>
</dbReference>
<dbReference type="SUPFAM" id="SSF53335">
    <property type="entry name" value="S-adenosyl-L-methionine-dependent methyltransferases"/>
    <property type="match status" value="1"/>
</dbReference>
<gene>
    <name evidence="7" type="ORF">CBR_g21834</name>
</gene>
<dbReference type="GO" id="GO:0032259">
    <property type="term" value="P:methylation"/>
    <property type="evidence" value="ECO:0007669"/>
    <property type="project" value="UniProtKB-KW"/>
</dbReference>
<feature type="domain" description="Protein arginine N-methyltransferase" evidence="6">
    <location>
        <begin position="396"/>
        <end position="454"/>
    </location>
</feature>
<comment type="caution">
    <text evidence="7">The sequence shown here is derived from an EMBL/GenBank/DDBJ whole genome shotgun (WGS) entry which is preliminary data.</text>
</comment>
<accession>A0A388JUL3</accession>
<dbReference type="InterPro" id="IPR025799">
    <property type="entry name" value="Arg_MeTrfase"/>
</dbReference>
<dbReference type="Gramene" id="GBG61491">
    <property type="protein sequence ID" value="GBG61491"/>
    <property type="gene ID" value="CBR_g21834"/>
</dbReference>
<feature type="domain" description="Protein arginine N-methyltransferase" evidence="6">
    <location>
        <begin position="181"/>
        <end position="287"/>
    </location>
</feature>
<dbReference type="GO" id="GO:0016274">
    <property type="term" value="F:protein-arginine N-methyltransferase activity"/>
    <property type="evidence" value="ECO:0007669"/>
    <property type="project" value="InterPro"/>
</dbReference>
<evidence type="ECO:0000259" key="6">
    <source>
        <dbReference type="Pfam" id="PF22528"/>
    </source>
</evidence>
<reference evidence="7 8" key="1">
    <citation type="journal article" date="2018" name="Cell">
        <title>The Chara Genome: Secondary Complexity and Implications for Plant Terrestrialization.</title>
        <authorList>
            <person name="Nishiyama T."/>
            <person name="Sakayama H."/>
            <person name="Vries J.D."/>
            <person name="Buschmann H."/>
            <person name="Saint-Marcoux D."/>
            <person name="Ullrich K.K."/>
            <person name="Haas F.B."/>
            <person name="Vanderstraeten L."/>
            <person name="Becker D."/>
            <person name="Lang D."/>
            <person name="Vosolsobe S."/>
            <person name="Rombauts S."/>
            <person name="Wilhelmsson P.K.I."/>
            <person name="Janitza P."/>
            <person name="Kern R."/>
            <person name="Heyl A."/>
            <person name="Rumpler F."/>
            <person name="Villalobos L.I.A.C."/>
            <person name="Clay J.M."/>
            <person name="Skokan R."/>
            <person name="Toyoda A."/>
            <person name="Suzuki Y."/>
            <person name="Kagoshima H."/>
            <person name="Schijlen E."/>
            <person name="Tajeshwar N."/>
            <person name="Catarino B."/>
            <person name="Hetherington A.J."/>
            <person name="Saltykova A."/>
            <person name="Bonnot C."/>
            <person name="Breuninger H."/>
            <person name="Symeonidi A."/>
            <person name="Radhakrishnan G.V."/>
            <person name="Van Nieuwerburgh F."/>
            <person name="Deforce D."/>
            <person name="Chang C."/>
            <person name="Karol K.G."/>
            <person name="Hedrich R."/>
            <person name="Ulvskov P."/>
            <person name="Glockner G."/>
            <person name="Delwiche C.F."/>
            <person name="Petrasek J."/>
            <person name="Van de Peer Y."/>
            <person name="Friml J."/>
            <person name="Beilby M."/>
            <person name="Dolan L."/>
            <person name="Kohara Y."/>
            <person name="Sugano S."/>
            <person name="Fujiyama A."/>
            <person name="Delaux P.-M."/>
            <person name="Quint M."/>
            <person name="TheiBen G."/>
            <person name="Hagemann M."/>
            <person name="Harholt J."/>
            <person name="Dunand C."/>
            <person name="Zachgo S."/>
            <person name="Langdale J."/>
            <person name="Maumus F."/>
            <person name="Straeten D.V.D."/>
            <person name="Gould S.B."/>
            <person name="Rensing S.A."/>
        </authorList>
    </citation>
    <scope>NUCLEOTIDE SEQUENCE [LARGE SCALE GENOMIC DNA]</scope>
    <source>
        <strain evidence="7 8">S276</strain>
    </source>
</reference>
<dbReference type="STRING" id="69332.A0A388JUL3"/>
<organism evidence="7 8">
    <name type="scientific">Chara braunii</name>
    <name type="common">Braun's stonewort</name>
    <dbReference type="NCBI Taxonomy" id="69332"/>
    <lineage>
        <taxon>Eukaryota</taxon>
        <taxon>Viridiplantae</taxon>
        <taxon>Streptophyta</taxon>
        <taxon>Charophyceae</taxon>
        <taxon>Charales</taxon>
        <taxon>Characeae</taxon>
        <taxon>Chara</taxon>
    </lineage>
</organism>